<dbReference type="AlphaFoldDB" id="A0A0G4EZR5"/>
<gene>
    <name evidence="4" type="ORF">Cvel_14318</name>
</gene>
<organism evidence="4">
    <name type="scientific">Chromera velia CCMP2878</name>
    <dbReference type="NCBI Taxonomy" id="1169474"/>
    <lineage>
        <taxon>Eukaryota</taxon>
        <taxon>Sar</taxon>
        <taxon>Alveolata</taxon>
        <taxon>Colpodellida</taxon>
        <taxon>Chromeraceae</taxon>
        <taxon>Chromera</taxon>
    </lineage>
</organism>
<evidence type="ECO:0000256" key="1">
    <source>
        <dbReference type="ARBA" id="ARBA00010617"/>
    </source>
</evidence>
<dbReference type="Pfam" id="PF00067">
    <property type="entry name" value="p450"/>
    <property type="match status" value="1"/>
</dbReference>
<dbReference type="PANTHER" id="PTHR24305">
    <property type="entry name" value="CYTOCHROME P450"/>
    <property type="match status" value="1"/>
</dbReference>
<dbReference type="PhylomeDB" id="A0A0G4EZR5"/>
<evidence type="ECO:0000256" key="3">
    <source>
        <dbReference type="SAM" id="MobiDB-lite"/>
    </source>
</evidence>
<evidence type="ECO:0000256" key="2">
    <source>
        <dbReference type="PIRSR" id="PIRSR602401-1"/>
    </source>
</evidence>
<feature type="region of interest" description="Disordered" evidence="3">
    <location>
        <begin position="471"/>
        <end position="530"/>
    </location>
</feature>
<protein>
    <recommendedName>
        <fullName evidence="5">Cytochrome P450</fullName>
    </recommendedName>
</protein>
<dbReference type="GO" id="GO:0005506">
    <property type="term" value="F:iron ion binding"/>
    <property type="evidence" value="ECO:0007669"/>
    <property type="project" value="InterPro"/>
</dbReference>
<reference evidence="4" key="1">
    <citation type="submission" date="2014-11" db="EMBL/GenBank/DDBJ databases">
        <authorList>
            <person name="Otto D Thomas"/>
            <person name="Naeem Raeece"/>
        </authorList>
    </citation>
    <scope>NUCLEOTIDE SEQUENCE</scope>
</reference>
<sequence length="530" mass="59064">MGAKEVLVAVGAALGLAGVAYGYRQLQKKRKGRKALPKISVGLYEVTKNFTGPQMPQYLLHLSRTQPTVAVLPFPSWNSTVLCSDPQAARVIFAKCGKSRRFYGVLDRFMQGSSLFTDPRPKPTQRKDLLRAFDSQSIEHFQNVSASLSREWLATRSGVDQDFDLCQDMLVLSLRTVLKAGFDNDMSVAEAETLLEQSHQVMDEALRQAYNPIRYLLCRMKILVDNARVDREAGKALAVVEAMIEECRKKCDQENARQQAPVAAALFTSKAYEGRDEKARLRDAVIVLLAAHDTTAFQVCWCVNDLAQHPEIQNELRKQLRSCDESRWTAEVPLLNAVVKESQRLHSVAVAVFREALEDLELLSGHVVESGSTVILDLFSSLRNPQYFEKPDEYVPHRWMGSAEETRKLNAAFIPFTTGLRSCIGQSLAAVQLRSLIGCLVRDFTIERTREPVPRHSLTLEPRGLRIKLNPVAQNKDSPSHSLSLSECEGRGRRGTEAPNIASRTVTRPGSLSPSGSCRSAVGGRWVDQD</sequence>
<accession>A0A0G4EZR5</accession>
<comment type="cofactor">
    <cofactor evidence="2">
        <name>heme</name>
        <dbReference type="ChEBI" id="CHEBI:30413"/>
    </cofactor>
</comment>
<dbReference type="InterPro" id="IPR002401">
    <property type="entry name" value="Cyt_P450_E_grp-I"/>
</dbReference>
<dbReference type="GO" id="GO:0016705">
    <property type="term" value="F:oxidoreductase activity, acting on paired donors, with incorporation or reduction of molecular oxygen"/>
    <property type="evidence" value="ECO:0007669"/>
    <property type="project" value="InterPro"/>
</dbReference>
<feature type="binding site" description="axial binding residue" evidence="2">
    <location>
        <position position="423"/>
    </location>
    <ligand>
        <name>heme</name>
        <dbReference type="ChEBI" id="CHEBI:30413"/>
    </ligand>
    <ligandPart>
        <name>Fe</name>
        <dbReference type="ChEBI" id="CHEBI:18248"/>
    </ligandPart>
</feature>
<dbReference type="EMBL" id="CDMZ01000014">
    <property type="protein sequence ID" value="CEM04512.1"/>
    <property type="molecule type" value="Genomic_DNA"/>
</dbReference>
<keyword evidence="2" id="KW-0349">Heme</keyword>
<dbReference type="PRINTS" id="PR00463">
    <property type="entry name" value="EP450I"/>
</dbReference>
<feature type="compositionally biased region" description="Polar residues" evidence="3">
    <location>
        <begin position="472"/>
        <end position="485"/>
    </location>
</feature>
<dbReference type="VEuPathDB" id="CryptoDB:Cvel_14318"/>
<evidence type="ECO:0000313" key="4">
    <source>
        <dbReference type="EMBL" id="CEM04512.1"/>
    </source>
</evidence>
<dbReference type="PANTHER" id="PTHR24305:SF166">
    <property type="entry name" value="CYTOCHROME P450 12A4, MITOCHONDRIAL-RELATED"/>
    <property type="match status" value="1"/>
</dbReference>
<evidence type="ECO:0008006" key="5">
    <source>
        <dbReference type="Google" id="ProtNLM"/>
    </source>
</evidence>
<dbReference type="SUPFAM" id="SSF48264">
    <property type="entry name" value="Cytochrome P450"/>
    <property type="match status" value="1"/>
</dbReference>
<dbReference type="GO" id="GO:0004497">
    <property type="term" value="F:monooxygenase activity"/>
    <property type="evidence" value="ECO:0007669"/>
    <property type="project" value="InterPro"/>
</dbReference>
<dbReference type="Gene3D" id="1.10.630.10">
    <property type="entry name" value="Cytochrome P450"/>
    <property type="match status" value="1"/>
</dbReference>
<proteinExistence type="inferred from homology"/>
<dbReference type="InterPro" id="IPR001128">
    <property type="entry name" value="Cyt_P450"/>
</dbReference>
<keyword evidence="2" id="KW-0408">Iron</keyword>
<name>A0A0G4EZR5_9ALVE</name>
<dbReference type="GO" id="GO:0020037">
    <property type="term" value="F:heme binding"/>
    <property type="evidence" value="ECO:0007669"/>
    <property type="project" value="InterPro"/>
</dbReference>
<keyword evidence="2" id="KW-0479">Metal-binding</keyword>
<feature type="compositionally biased region" description="Polar residues" evidence="3">
    <location>
        <begin position="502"/>
        <end position="518"/>
    </location>
</feature>
<dbReference type="InterPro" id="IPR036396">
    <property type="entry name" value="Cyt_P450_sf"/>
</dbReference>
<dbReference type="InterPro" id="IPR050121">
    <property type="entry name" value="Cytochrome_P450_monoxygenase"/>
</dbReference>
<comment type="similarity">
    <text evidence="1">Belongs to the cytochrome P450 family.</text>
</comment>
<dbReference type="CDD" id="cd00302">
    <property type="entry name" value="cytochrome_P450"/>
    <property type="match status" value="1"/>
</dbReference>
<dbReference type="PRINTS" id="PR00385">
    <property type="entry name" value="P450"/>
</dbReference>